<reference evidence="2 3" key="1">
    <citation type="submission" date="2018-05" db="EMBL/GenBank/DDBJ databases">
        <title>Vibrio limimaris sp. nov., isolated from marine sediment.</title>
        <authorList>
            <person name="Li C.-M."/>
        </authorList>
    </citation>
    <scope>NUCLEOTIDE SEQUENCE [LARGE SCALE GENOMIC DNA]</scope>
    <source>
        <strain evidence="2 3">E4404</strain>
    </source>
</reference>
<dbReference type="SUPFAM" id="SSF53474">
    <property type="entry name" value="alpha/beta-Hydrolases"/>
    <property type="match status" value="1"/>
</dbReference>
<dbReference type="Gene3D" id="3.40.50.1820">
    <property type="entry name" value="alpha/beta hydrolase"/>
    <property type="match status" value="1"/>
</dbReference>
<keyword evidence="3" id="KW-1185">Reference proteome</keyword>
<feature type="domain" description="Serine aminopeptidase S33" evidence="1">
    <location>
        <begin position="52"/>
        <end position="309"/>
    </location>
</feature>
<dbReference type="PANTHER" id="PTHR11614">
    <property type="entry name" value="PHOSPHOLIPASE-RELATED"/>
    <property type="match status" value="1"/>
</dbReference>
<dbReference type="EMBL" id="QFWT01000014">
    <property type="protein sequence ID" value="PWI31880.1"/>
    <property type="molecule type" value="Genomic_DNA"/>
</dbReference>
<accession>A0A2U3B507</accession>
<protein>
    <submittedName>
        <fullName evidence="2">Lysophospholipase</fullName>
    </submittedName>
</protein>
<dbReference type="InterPro" id="IPR022742">
    <property type="entry name" value="Hydrolase_4"/>
</dbReference>
<organism evidence="2 3">
    <name type="scientific">Vibrio albus</name>
    <dbReference type="NCBI Taxonomy" id="2200953"/>
    <lineage>
        <taxon>Bacteria</taxon>
        <taxon>Pseudomonadati</taxon>
        <taxon>Pseudomonadota</taxon>
        <taxon>Gammaproteobacteria</taxon>
        <taxon>Vibrionales</taxon>
        <taxon>Vibrionaceae</taxon>
        <taxon>Vibrio</taxon>
    </lineage>
</organism>
<dbReference type="Proteomes" id="UP000245362">
    <property type="component" value="Unassembled WGS sequence"/>
</dbReference>
<dbReference type="Pfam" id="PF12146">
    <property type="entry name" value="Hydrolase_4"/>
    <property type="match status" value="1"/>
</dbReference>
<comment type="caution">
    <text evidence="2">The sequence shown here is derived from an EMBL/GenBank/DDBJ whole genome shotgun (WGS) entry which is preliminary data.</text>
</comment>
<evidence type="ECO:0000313" key="3">
    <source>
        <dbReference type="Proteomes" id="UP000245362"/>
    </source>
</evidence>
<dbReference type="AlphaFoldDB" id="A0A2U3B507"/>
<dbReference type="OrthoDB" id="9788260at2"/>
<gene>
    <name evidence="2" type="ORF">DI392_18540</name>
</gene>
<evidence type="ECO:0000259" key="1">
    <source>
        <dbReference type="Pfam" id="PF12146"/>
    </source>
</evidence>
<sequence length="327" mass="38110">MHPNSPPYIQEDELFQAMQGPVAELWEQRNEGLVSATDGKKLFWVSLTSPSHTRAIVVVNGRIESAWKYQELFYDLFHQGFDIYSFDHRGQGLSERLLDSHPDRGYVGHFNDYILDLASLISFFPLGKYQQRFLLAHSMGCTITARYLQTTPNHPFDRVAFCSPMFGINIPAHLKPISGPYSWLLRTFNPIETYAPGQTDYCVKPFEDNPLTRSQNRYQWFRELYDKMNQLQLGGSTIHWVWQSLSAIRTCLRQARKIHIPALLLQAEKDEIVDNQAQITFFRRQKKHCPDSEFNVFEGSRHEILFEQDATRNQALDMIIHFFTQKA</sequence>
<name>A0A2U3B507_9VIBR</name>
<dbReference type="InterPro" id="IPR029058">
    <property type="entry name" value="AB_hydrolase_fold"/>
</dbReference>
<evidence type="ECO:0000313" key="2">
    <source>
        <dbReference type="EMBL" id="PWI31880.1"/>
    </source>
</evidence>
<dbReference type="InterPro" id="IPR051044">
    <property type="entry name" value="MAG_DAG_Lipase"/>
</dbReference>
<proteinExistence type="predicted"/>